<sequence>MGLSAVSLRRRSRPTKSSRPTTNIFRSLCSRETDATPPSVRRLRDLPALDMLESLASFSEPAPPNQLTDLVNHIASKPELLQSFINAGLSPSLDTPGSPRDRLPRTWVLAILVRHGPSSLRDAVAENPALIRAFADVFSTPPTKLDAALAAHAADVLRALLHEYPKQTASALFKTPLVTRLVQHISIQPAAELLPRFVGTRVFTSGYSPILPMHKRAIFMMADARVHHLLLARYQHAVHVLLQTKQGSATHAAATIEGCCNAMAAISMRAMCIPRKHEDSDERTDVTYASGLGLITASVYNDAKDYLNLLRNVQPLAELIRIAFEPDAAAIPDVFLPTMSLLCSLLRAMRKKKKSLFPSMRSAVAEVDTTLICALLVTIVPALERVLRTDAPIVGRTRLAIVDLVREACATVNESSLTKLLCANEHALVHCLLHLATKMNHNDLLMTRVSQAFGAVFARCKQLGLELLHHSEVLHFTVQFRNVPASWPLLQSFVCSTCFEEAMHSCGQHTHDVLIELEEFYDEHIKSQEDLGLQKVSDLKRSKLSAESTEIDVDALYGQSEDYGHEVFIRGLLHEVSGVHDDAPPSDNVVQHAAEAMHHAAEAFADRFSRGLHTRDR</sequence>
<dbReference type="OrthoDB" id="10423614at2759"/>
<feature type="region of interest" description="Disordered" evidence="1">
    <location>
        <begin position="1"/>
        <end position="21"/>
    </location>
</feature>
<accession>A0A2V3J3K9</accession>
<keyword evidence="3" id="KW-1185">Reference proteome</keyword>
<protein>
    <submittedName>
        <fullName evidence="2">Uncharacterized protein</fullName>
    </submittedName>
</protein>
<evidence type="ECO:0000313" key="3">
    <source>
        <dbReference type="Proteomes" id="UP000247409"/>
    </source>
</evidence>
<comment type="caution">
    <text evidence="2">The sequence shown here is derived from an EMBL/GenBank/DDBJ whole genome shotgun (WGS) entry which is preliminary data.</text>
</comment>
<dbReference type="AlphaFoldDB" id="A0A2V3J3K9"/>
<evidence type="ECO:0000313" key="2">
    <source>
        <dbReference type="EMBL" id="PXF49031.1"/>
    </source>
</evidence>
<dbReference type="Proteomes" id="UP000247409">
    <property type="component" value="Unassembled WGS sequence"/>
</dbReference>
<dbReference type="EMBL" id="NBIV01000009">
    <property type="protein sequence ID" value="PXF49031.1"/>
    <property type="molecule type" value="Genomic_DNA"/>
</dbReference>
<organism evidence="2 3">
    <name type="scientific">Gracilariopsis chorda</name>
    <dbReference type="NCBI Taxonomy" id="448386"/>
    <lineage>
        <taxon>Eukaryota</taxon>
        <taxon>Rhodophyta</taxon>
        <taxon>Florideophyceae</taxon>
        <taxon>Rhodymeniophycidae</taxon>
        <taxon>Gracilariales</taxon>
        <taxon>Gracilariaceae</taxon>
        <taxon>Gracilariopsis</taxon>
    </lineage>
</organism>
<evidence type="ECO:0000256" key="1">
    <source>
        <dbReference type="SAM" id="MobiDB-lite"/>
    </source>
</evidence>
<reference evidence="2 3" key="1">
    <citation type="journal article" date="2018" name="Mol. Biol. Evol.">
        <title>Analysis of the draft genome of the red seaweed Gracilariopsis chorda provides insights into genome size evolution in Rhodophyta.</title>
        <authorList>
            <person name="Lee J."/>
            <person name="Yang E.C."/>
            <person name="Graf L."/>
            <person name="Yang J.H."/>
            <person name="Qiu H."/>
            <person name="Zel Zion U."/>
            <person name="Chan C.X."/>
            <person name="Stephens T.G."/>
            <person name="Weber A.P.M."/>
            <person name="Boo G.H."/>
            <person name="Boo S.M."/>
            <person name="Kim K.M."/>
            <person name="Shin Y."/>
            <person name="Jung M."/>
            <person name="Lee S.J."/>
            <person name="Yim H.S."/>
            <person name="Lee J.H."/>
            <person name="Bhattacharya D."/>
            <person name="Yoon H.S."/>
        </authorList>
    </citation>
    <scope>NUCLEOTIDE SEQUENCE [LARGE SCALE GENOMIC DNA]</scope>
    <source>
        <strain evidence="2 3">SKKU-2015</strain>
        <tissue evidence="2">Whole body</tissue>
    </source>
</reference>
<name>A0A2V3J3K9_9FLOR</name>
<gene>
    <name evidence="2" type="ORF">BWQ96_01169</name>
</gene>
<proteinExistence type="predicted"/>